<proteinExistence type="predicted"/>
<protein>
    <recommendedName>
        <fullName evidence="7">Gram-positive cocci surface proteins LPxTG domain-containing protein</fullName>
    </recommendedName>
</protein>
<feature type="region of interest" description="Disordered" evidence="5">
    <location>
        <begin position="63"/>
        <end position="220"/>
    </location>
</feature>
<feature type="transmembrane region" description="Helical" evidence="6">
    <location>
        <begin position="423"/>
        <end position="444"/>
    </location>
</feature>
<keyword evidence="2" id="KW-0964">Secreted</keyword>
<keyword evidence="6" id="KW-0812">Transmembrane</keyword>
<feature type="compositionally biased region" description="Acidic residues" evidence="5">
    <location>
        <begin position="78"/>
        <end position="90"/>
    </location>
</feature>
<evidence type="ECO:0000256" key="6">
    <source>
        <dbReference type="SAM" id="Phobius"/>
    </source>
</evidence>
<name>A0ABN3X7V9_9ACTN</name>
<organism evidence="8 9">
    <name type="scientific">Streptomyces enissocaesilis</name>
    <dbReference type="NCBI Taxonomy" id="332589"/>
    <lineage>
        <taxon>Bacteria</taxon>
        <taxon>Bacillati</taxon>
        <taxon>Actinomycetota</taxon>
        <taxon>Actinomycetes</taxon>
        <taxon>Kitasatosporales</taxon>
        <taxon>Streptomycetaceae</taxon>
        <taxon>Streptomyces</taxon>
        <taxon>Streptomyces rochei group</taxon>
    </lineage>
</organism>
<comment type="caution">
    <text evidence="8">The sequence shown here is derived from an EMBL/GenBank/DDBJ whole genome shotgun (WGS) entry which is preliminary data.</text>
</comment>
<keyword evidence="9" id="KW-1185">Reference proteome</keyword>
<evidence type="ECO:0000256" key="4">
    <source>
        <dbReference type="ARBA" id="ARBA00023088"/>
    </source>
</evidence>
<keyword evidence="6" id="KW-1133">Transmembrane helix</keyword>
<feature type="compositionally biased region" description="Acidic residues" evidence="5">
    <location>
        <begin position="208"/>
        <end position="220"/>
    </location>
</feature>
<accession>A0ABN3X7V9</accession>
<feature type="domain" description="Gram-positive cocci surface proteins LPxTG" evidence="7">
    <location>
        <begin position="414"/>
        <end position="453"/>
    </location>
</feature>
<evidence type="ECO:0000259" key="7">
    <source>
        <dbReference type="PROSITE" id="PS50847"/>
    </source>
</evidence>
<dbReference type="NCBIfam" id="TIGR01167">
    <property type="entry name" value="LPXTG_anchor"/>
    <property type="match status" value="1"/>
</dbReference>
<dbReference type="Proteomes" id="UP001500403">
    <property type="component" value="Unassembled WGS sequence"/>
</dbReference>
<dbReference type="PROSITE" id="PS50847">
    <property type="entry name" value="GRAM_POS_ANCHORING"/>
    <property type="match status" value="1"/>
</dbReference>
<sequence length="453" mass="47059">MRTNGHPCTPTPTAALTSRAAVARYARLPEVYMKLRRAMALAAATAVIAPAAFLAAPAAHAEGDSAATTQTETATTTDPDEAADPGEATDPDGTNGSGTDDTEAPEPGPAGEPAPDDAENPEPGPVTDPEGDTEDETGTGTEKDPAGDTDPEGEEDPADGSDPDAAPDTDEDPADGTDPAGDTDPEGEEDPADGTDPGDEPGTKPDEDPTTDPEDEFDACEPVVDEDGDLIDAESALRLDINGLPGKIVAGSGWHNFRMTASNITDEALGEVRWIAFVDNYSESDNESDWLSNHLQLQYLDQGTKTWKPLQDEEFMGKTELGAKDVVDIQLRVNIDAKAPSGDSFALGLGAYLDSEEECYRQALGFWEFSVLAPGADNENPGRPTPVEPPVEKPVVSPKEPQGGAKEIPVTGSLAETGSSSAMPMFALAGGAAVALGVGAMFVVRRRKAGSEA</sequence>
<feature type="compositionally biased region" description="Acidic residues" evidence="5">
    <location>
        <begin position="147"/>
        <end position="199"/>
    </location>
</feature>
<keyword evidence="6" id="KW-0472">Membrane</keyword>
<keyword evidence="4" id="KW-0572">Peptidoglycan-anchor</keyword>
<gene>
    <name evidence="8" type="ORF">GCM10010446_27690</name>
</gene>
<evidence type="ECO:0000313" key="8">
    <source>
        <dbReference type="EMBL" id="GAA2940913.1"/>
    </source>
</evidence>
<keyword evidence="1" id="KW-0134">Cell wall</keyword>
<evidence type="ECO:0000256" key="5">
    <source>
        <dbReference type="SAM" id="MobiDB-lite"/>
    </source>
</evidence>
<feature type="region of interest" description="Disordered" evidence="5">
    <location>
        <begin position="377"/>
        <end position="410"/>
    </location>
</feature>
<keyword evidence="3" id="KW-0732">Signal</keyword>
<evidence type="ECO:0000256" key="1">
    <source>
        <dbReference type="ARBA" id="ARBA00022512"/>
    </source>
</evidence>
<dbReference type="EMBL" id="BAAAUD010000029">
    <property type="protein sequence ID" value="GAA2940913.1"/>
    <property type="molecule type" value="Genomic_DNA"/>
</dbReference>
<dbReference type="InterPro" id="IPR019931">
    <property type="entry name" value="LPXTG_anchor"/>
</dbReference>
<evidence type="ECO:0000256" key="3">
    <source>
        <dbReference type="ARBA" id="ARBA00022729"/>
    </source>
</evidence>
<evidence type="ECO:0000313" key="9">
    <source>
        <dbReference type="Proteomes" id="UP001500403"/>
    </source>
</evidence>
<feature type="compositionally biased region" description="Low complexity" evidence="5">
    <location>
        <begin position="63"/>
        <end position="77"/>
    </location>
</feature>
<reference evidence="8 9" key="1">
    <citation type="journal article" date="2019" name="Int. J. Syst. Evol. Microbiol.">
        <title>The Global Catalogue of Microorganisms (GCM) 10K type strain sequencing project: providing services to taxonomists for standard genome sequencing and annotation.</title>
        <authorList>
            <consortium name="The Broad Institute Genomics Platform"/>
            <consortium name="The Broad Institute Genome Sequencing Center for Infectious Disease"/>
            <person name="Wu L."/>
            <person name="Ma J."/>
        </authorList>
    </citation>
    <scope>NUCLEOTIDE SEQUENCE [LARGE SCALE GENOMIC DNA]</scope>
    <source>
        <strain evidence="8 9">JCM 9088</strain>
    </source>
</reference>
<dbReference type="NCBIfam" id="NF041528">
    <property type="entry name" value="strep_LAETG"/>
    <property type="match status" value="1"/>
</dbReference>
<evidence type="ECO:0000256" key="2">
    <source>
        <dbReference type="ARBA" id="ARBA00022525"/>
    </source>
</evidence>